<dbReference type="PIRSF" id="PIRSF011386">
    <property type="entry name" value="FixH"/>
    <property type="match status" value="1"/>
</dbReference>
<name>A0ABZ1DV89_9RHOB</name>
<evidence type="ECO:0000313" key="2">
    <source>
        <dbReference type="EMBL" id="WRY32660.1"/>
    </source>
</evidence>
<dbReference type="InterPro" id="IPR018037">
    <property type="entry name" value="FixH_proteobacterial"/>
</dbReference>
<evidence type="ECO:0000313" key="3">
    <source>
        <dbReference type="Proteomes" id="UP001623290"/>
    </source>
</evidence>
<keyword evidence="1" id="KW-0472">Membrane</keyword>
<accession>A0ABZ1DV89</accession>
<feature type="transmembrane region" description="Helical" evidence="1">
    <location>
        <begin position="12"/>
        <end position="34"/>
    </location>
</feature>
<sequence length="152" mass="16681">MMTRELTGKHVLVTVVGAFSVIIGVNIFMAYNAISSFPGLEVTNSYVASQQFDTLRAAQQALGWTVEPLYENGQLSFRLTDKEGLPAPVSRFSALVGRTTMSREDVTPQFRRVNGAYLADLTLAPGAWLVHLDAVAADGTAFRQRIDLFVRN</sequence>
<keyword evidence="1" id="KW-0812">Transmembrane</keyword>
<dbReference type="EMBL" id="CP135443">
    <property type="protein sequence ID" value="WRY32660.1"/>
    <property type="molecule type" value="Genomic_DNA"/>
</dbReference>
<proteinExistence type="predicted"/>
<keyword evidence="1" id="KW-1133">Transmembrane helix</keyword>
<evidence type="ECO:0000256" key="1">
    <source>
        <dbReference type="SAM" id="Phobius"/>
    </source>
</evidence>
<organism evidence="2 3">
    <name type="scientific">Thioclava litoralis</name>
    <dbReference type="NCBI Taxonomy" id="3076557"/>
    <lineage>
        <taxon>Bacteria</taxon>
        <taxon>Pseudomonadati</taxon>
        <taxon>Pseudomonadota</taxon>
        <taxon>Alphaproteobacteria</taxon>
        <taxon>Rhodobacterales</taxon>
        <taxon>Paracoccaceae</taxon>
        <taxon>Thioclava</taxon>
    </lineage>
</organism>
<reference evidence="2 3" key="1">
    <citation type="submission" date="2023-09" db="EMBL/GenBank/DDBJ databases">
        <title>Thioclava shenzhenensis sp. nov., a multidrug resistant bacteria-antagonizing species isolated from coastal seawater.</title>
        <authorList>
            <person name="Long M."/>
        </authorList>
    </citation>
    <scope>NUCLEOTIDE SEQUENCE [LARGE SCALE GENOMIC DNA]</scope>
    <source>
        <strain evidence="2 3">FTW29</strain>
    </source>
</reference>
<keyword evidence="3" id="KW-1185">Reference proteome</keyword>
<dbReference type="InterPro" id="IPR008620">
    <property type="entry name" value="FixH"/>
</dbReference>
<dbReference type="Proteomes" id="UP001623290">
    <property type="component" value="Chromosome"/>
</dbReference>
<dbReference type="Pfam" id="PF05751">
    <property type="entry name" value="FixH"/>
    <property type="match status" value="1"/>
</dbReference>
<gene>
    <name evidence="2" type="ORF">RPE78_08000</name>
</gene>
<dbReference type="RefSeq" id="WP_339108983.1">
    <property type="nucleotide sequence ID" value="NZ_CP135443.1"/>
</dbReference>
<protein>
    <submittedName>
        <fullName evidence="2">FixH family protein</fullName>
    </submittedName>
</protein>